<dbReference type="InterPro" id="IPR049552">
    <property type="entry name" value="PKS_DH_N"/>
</dbReference>
<dbReference type="InterPro" id="IPR013785">
    <property type="entry name" value="Aldolase_TIM"/>
</dbReference>
<dbReference type="RefSeq" id="WP_200378004.1">
    <property type="nucleotide sequence ID" value="NZ_NRRU01000012.1"/>
</dbReference>
<dbReference type="SUPFAM" id="SSF47336">
    <property type="entry name" value="ACP-like"/>
    <property type="match status" value="1"/>
</dbReference>
<dbReference type="Pfam" id="PF14765">
    <property type="entry name" value="PS-DH"/>
    <property type="match status" value="1"/>
</dbReference>
<dbReference type="Gene3D" id="1.10.1200.10">
    <property type="entry name" value="ACP-like"/>
    <property type="match status" value="1"/>
</dbReference>
<reference evidence="7" key="1">
    <citation type="submission" date="2017-08" db="EMBL/GenBank/DDBJ databases">
        <authorList>
            <person name="Imhoff J.F."/>
            <person name="Rahn T."/>
            <person name="Kuenzel S."/>
            <person name="Neulinger S.C."/>
        </authorList>
    </citation>
    <scope>NUCLEOTIDE SEQUENCE</scope>
    <source>
        <strain evidence="7">IM 151</strain>
    </source>
</reference>
<dbReference type="InterPro" id="IPR016039">
    <property type="entry name" value="Thiolase-like"/>
</dbReference>
<organism evidence="7 8">
    <name type="scientific">Rubrivivax gelatinosus</name>
    <name type="common">Rhodocyclus gelatinosus</name>
    <name type="synonym">Rhodopseudomonas gelatinosa</name>
    <dbReference type="NCBI Taxonomy" id="28068"/>
    <lineage>
        <taxon>Bacteria</taxon>
        <taxon>Pseudomonadati</taxon>
        <taxon>Pseudomonadota</taxon>
        <taxon>Betaproteobacteria</taxon>
        <taxon>Burkholderiales</taxon>
        <taxon>Sphaerotilaceae</taxon>
        <taxon>Rubrivivax</taxon>
    </lineage>
</organism>
<dbReference type="CDD" id="cd08953">
    <property type="entry name" value="KR_2_SDR_x"/>
    <property type="match status" value="1"/>
</dbReference>
<proteinExistence type="predicted"/>
<dbReference type="InterPro" id="IPR042104">
    <property type="entry name" value="PKS_dehydratase_sf"/>
</dbReference>
<dbReference type="SUPFAM" id="SSF55048">
    <property type="entry name" value="Probable ACP-binding domain of malonyl-CoA ACP transacylase"/>
    <property type="match status" value="1"/>
</dbReference>
<dbReference type="InterPro" id="IPR009081">
    <property type="entry name" value="PP-bd_ACP"/>
</dbReference>
<dbReference type="InterPro" id="IPR049551">
    <property type="entry name" value="PKS_DH_C"/>
</dbReference>
<dbReference type="Pfam" id="PF02801">
    <property type="entry name" value="Ketoacyl-synt_C"/>
    <property type="match status" value="1"/>
</dbReference>
<dbReference type="SUPFAM" id="SSF52151">
    <property type="entry name" value="FabD/lysophospholipase-like"/>
    <property type="match status" value="1"/>
</dbReference>
<name>A0ABS1DSK7_RUBGE</name>
<dbReference type="InterPro" id="IPR052568">
    <property type="entry name" value="PKS-FAS_Synthase"/>
</dbReference>
<dbReference type="InterPro" id="IPR018201">
    <property type="entry name" value="Ketoacyl_synth_AS"/>
</dbReference>
<feature type="domain" description="Ketosynthase family 3 (KS3)" evidence="5">
    <location>
        <begin position="683"/>
        <end position="1125"/>
    </location>
</feature>
<dbReference type="InterPro" id="IPR013968">
    <property type="entry name" value="PKS_KR"/>
</dbReference>
<keyword evidence="2" id="KW-0597">Phosphoprotein</keyword>
<dbReference type="InterPro" id="IPR020841">
    <property type="entry name" value="PKS_Beta-ketoAc_synthase_dom"/>
</dbReference>
<dbReference type="InterPro" id="IPR014031">
    <property type="entry name" value="Ketoacyl_synth_C"/>
</dbReference>
<dbReference type="PANTHER" id="PTHR43074:SF1">
    <property type="entry name" value="BETA-KETOACYL SYNTHASE FAMILY PROTEIN-RELATED"/>
    <property type="match status" value="1"/>
</dbReference>
<dbReference type="Pfam" id="PF00550">
    <property type="entry name" value="PP-binding"/>
    <property type="match status" value="1"/>
</dbReference>
<gene>
    <name evidence="7" type="ORF">CKO43_04880</name>
</gene>
<keyword evidence="3" id="KW-0808">Transferase</keyword>
<dbReference type="InterPro" id="IPR036291">
    <property type="entry name" value="NAD(P)-bd_dom_sf"/>
</dbReference>
<dbReference type="PROSITE" id="PS52004">
    <property type="entry name" value="KS3_2"/>
    <property type="match status" value="1"/>
</dbReference>
<dbReference type="Pfam" id="PF00109">
    <property type="entry name" value="ketoacyl-synt"/>
    <property type="match status" value="1"/>
</dbReference>
<evidence type="ECO:0000256" key="1">
    <source>
        <dbReference type="ARBA" id="ARBA00022450"/>
    </source>
</evidence>
<keyword evidence="8" id="KW-1185">Reference proteome</keyword>
<feature type="domain" description="PKS/mFAS DH" evidence="6">
    <location>
        <begin position="2438"/>
        <end position="2732"/>
    </location>
</feature>
<dbReference type="SMART" id="SM00827">
    <property type="entry name" value="PKS_AT"/>
    <property type="match status" value="1"/>
</dbReference>
<dbReference type="EMBL" id="NRRU01000012">
    <property type="protein sequence ID" value="MBK1712111.1"/>
    <property type="molecule type" value="Genomic_DNA"/>
</dbReference>
<evidence type="ECO:0000259" key="5">
    <source>
        <dbReference type="PROSITE" id="PS52004"/>
    </source>
</evidence>
<dbReference type="SMART" id="SM00826">
    <property type="entry name" value="PKS_DH"/>
    <property type="match status" value="1"/>
</dbReference>
<comment type="caution">
    <text evidence="7">The sequence shown here is derived from an EMBL/GenBank/DDBJ whole genome shotgun (WGS) entry which is preliminary data.</text>
</comment>
<dbReference type="Pfam" id="PF00698">
    <property type="entry name" value="Acyl_transf_1"/>
    <property type="match status" value="1"/>
</dbReference>
<evidence type="ECO:0000256" key="3">
    <source>
        <dbReference type="ARBA" id="ARBA00022679"/>
    </source>
</evidence>
<dbReference type="CDD" id="cd00833">
    <property type="entry name" value="PKS"/>
    <property type="match status" value="1"/>
</dbReference>
<dbReference type="SMART" id="SM00822">
    <property type="entry name" value="PKS_KR"/>
    <property type="match status" value="1"/>
</dbReference>
<dbReference type="PROSITE" id="PS52019">
    <property type="entry name" value="PKS_MFAS_DH"/>
    <property type="match status" value="1"/>
</dbReference>
<dbReference type="Gene3D" id="3.40.366.10">
    <property type="entry name" value="Malonyl-Coenzyme A Acyl Carrier Protein, domain 2"/>
    <property type="match status" value="1"/>
</dbReference>
<dbReference type="InterPro" id="IPR001227">
    <property type="entry name" value="Ac_transferase_dom_sf"/>
</dbReference>
<dbReference type="Gene3D" id="3.40.50.720">
    <property type="entry name" value="NAD(P)-binding Rossmann-like Domain"/>
    <property type="match status" value="1"/>
</dbReference>
<feature type="active site" description="Proton donor; for dehydratase activity" evidence="4">
    <location>
        <position position="2646"/>
    </location>
</feature>
<dbReference type="InterPro" id="IPR036736">
    <property type="entry name" value="ACP-like_sf"/>
</dbReference>
<dbReference type="InterPro" id="IPR014043">
    <property type="entry name" value="Acyl_transferase_dom"/>
</dbReference>
<dbReference type="InterPro" id="IPR049900">
    <property type="entry name" value="PKS_mFAS_DH"/>
</dbReference>
<evidence type="ECO:0000313" key="8">
    <source>
        <dbReference type="Proteomes" id="UP001041814"/>
    </source>
</evidence>
<dbReference type="SUPFAM" id="SSF51735">
    <property type="entry name" value="NAD(P)-binding Rossmann-fold domains"/>
    <property type="match status" value="2"/>
</dbReference>
<dbReference type="SUPFAM" id="SSF53901">
    <property type="entry name" value="Thiolase-like"/>
    <property type="match status" value="1"/>
</dbReference>
<dbReference type="InterPro" id="IPR016036">
    <property type="entry name" value="Malonyl_transacylase_ACP-bd"/>
</dbReference>
<feature type="active site" description="Proton acceptor; for dehydratase activity" evidence="4">
    <location>
        <position position="2474"/>
    </location>
</feature>
<dbReference type="InterPro" id="IPR016035">
    <property type="entry name" value="Acyl_Trfase/lysoPLipase"/>
</dbReference>
<dbReference type="PROSITE" id="PS00606">
    <property type="entry name" value="KS3_1"/>
    <property type="match status" value="1"/>
</dbReference>
<dbReference type="Proteomes" id="UP001041814">
    <property type="component" value="Unassembled WGS sequence"/>
</dbReference>
<dbReference type="SMART" id="SM00825">
    <property type="entry name" value="PKS_KS"/>
    <property type="match status" value="1"/>
</dbReference>
<evidence type="ECO:0000259" key="6">
    <source>
        <dbReference type="PROSITE" id="PS52019"/>
    </source>
</evidence>
<dbReference type="InterPro" id="IPR057326">
    <property type="entry name" value="KR_dom"/>
</dbReference>
<evidence type="ECO:0000256" key="4">
    <source>
        <dbReference type="PROSITE-ProRule" id="PRU01363"/>
    </source>
</evidence>
<feature type="region of interest" description="N-terminal hotdog fold" evidence="4">
    <location>
        <begin position="2438"/>
        <end position="2570"/>
    </location>
</feature>
<reference evidence="7" key="2">
    <citation type="journal article" date="2020" name="Microorganisms">
        <title>Osmotic Adaptation and Compatible Solute Biosynthesis of Phototrophic Bacteria as Revealed from Genome Analyses.</title>
        <authorList>
            <person name="Imhoff J.F."/>
            <person name="Rahn T."/>
            <person name="Kunzel S."/>
            <person name="Keller A."/>
            <person name="Neulinger S.C."/>
        </authorList>
    </citation>
    <scope>NUCLEOTIDE SEQUENCE</scope>
    <source>
        <strain evidence="7">IM 151</strain>
    </source>
</reference>
<dbReference type="InterPro" id="IPR014030">
    <property type="entry name" value="Ketoacyl_synth_N"/>
</dbReference>
<sequence length="2739" mass="287334">MSLFQTFVFTPAGHDGVALAIAACRAGAVGVVNHEIDAEPARWTQALATVAAATDGGHALKLPALADGDAERLVAARAAGLAWLLIDAAAVPAARETLAALRAAGLRVMAELTTPAWPGEALDAEVDALLLKGNEAGGFVGEDASFILLQKWRGRTALPLFVRGGLTPAVAAGCSALGVAGGVLDSQLLLLDEARLGEAGQAVIAGLSGNETVAVGDGEHGEYVRILSRPGHAVAKALITDGDGCGFAALRAKVAGRINWDDPRAGLLPVGHDVCFAADWRKRYGQVAAVLKAFDSAVATQLAQVAAQPPVAEGAPLAQALGLRYPIVQGPMTRVSDVADFAQAIADGGGLPMVAFALLKGAPLDKLLARTQQLLGDRPWGIGLLGFAPQALLDEQLALATQYKPAYALIAGGRPDQAVKLEAAGVPTFLHVPSANLIPLFVQEGARRFIFEGRECGGHIGPLSSFVLWSTMVDKIADEIDARRVAPAELQLLFAGGIHDAASSAFVQVLAAPLVARGVKVGVLMGSAYLFTEEIVASGAVVRKFQQEVIDCRHTVSLESGPGHASRCAYTPFAQEFFKKRAELREQKVAGEESRRVLDDLIMGRLRIASKGTTRIGEEGRLTTLDEAQQHADGMYMLGQVATLRDGVTTVAALHEEVSAGAAALLAAAVDARQAAPVAEGRPVDIAIVGLSTLLPKADSSQAYWDNILAKVDAITEIPAHRWDWRLYYDSDRHAPDKIYSKWGGFIDDLVFDPTRYGMPPKSIEAVDPMQLMALEVARRTLADAGYDRKPFDRERASVIVGASGGTGDVGSQYGLRSELPRFSGQLPAEVAARLPEWTEDSFAGILLNVIAGRIANRLNFGGVNFTTDAACASSLAAVYQGVTELAAGRSDIVIAGGVDTVQGPFGYLCFSKTQALSPRGRCNTFDASGDGIVISEGIAMIALKRLADAERDGDRIYAVIKGVGGSSDGNAKGLTAPLPAGQLRAMRRAYQMAGFGPSTVGLFEAHGTGTVAGDTAELESTTRLMLEEGARPHGAVVGSVKTMIGHTKATAGVAGLVKAALALHHKVLPPHLGVTNPNATLKRADAPLHVIDEALPWLPAEQPRRAACSAFGFGGTNFHVVMEEYQREYRPWLRSATAQRWPAELLLFAADDRAALAARLAALQTALAATPVELRDLGASLAQRWHLAPERLAVVARSAEDLGTKLAAAAAFLRGEAKALPPGVFHRSGTPLDGRVAVLFPGQGSQYPGMGREAALYLPPVADALAEAESALRAPFTQRFGKTLGEFLFPRAAYDDAAKDAARRALTSTDVAQPALGALEVGLWRLMQALGLKADMAAGHSYGEFVAQHAAGAIDFGALMTLSAARGRFIVDEARAAGAELGTMAAVPAEREVVEQLIADLPDVVVANHNAPLQSIVSGTRSGVEAAIAKCAAAGIEAQPIPVAAAFHSVLVKPAQAQLAALIDATPWAPTAIPVYANATARPHPAEPARSRQLMAEHLVKPVEFVAQVRQMHADGARFFVEIGPKAVLSRLVGRILPDEPHVALALDDGSGLAGLLAGIGQLMIAGVALDTEPLFAGRGCRVGDPDQITTLDRRETPARTAWVINGAGVRRLADPVAPVGVTLEQVQAAQAAAALPPAAAPAPVAAALPPQPVLPAAAAPRSAAITSQFSRRVRTMDERRPLPATADAAVLAEYFETMRQFLESQERVMAAFLGQPGGAARTTLRARPAATMVLPRFAEAVPAMPAAPVVPVAPAAPVAPVALAPAPVAPAPVAPVAPAPVAAAAAPVVAAAAAPAAALSRDKMAEMLLAIVEDKTGYPKDMVGLDQNLESDLGIDSIKRIEVVGAMLQALPEAYRAALVESRSKLNTQPTLAGMLDLIGSAKLEGVAVPFDRAEAGTPVVGVVVADQPPSRHLIEPTPEPVPATAARRLAAGRFIVVPDRGTLADGLAARLAERGATVEVLDSALLADEAALVAWCGARRAAPIAGLVFLRPVDAPAPAADAGPAEWRAALAAGDQALFVLLRELGPAFIEQAHVLAATALGGLFGRGRAPEALPLAGGAPGLLKSLREERPALRIKAVDLDPTQTALANAQALFDELELDGGRQEVGYPGGQRTVFRSVVAVLPADAPRVALAGVVVLATGGARGITAELLRELARPGNTLVLTGRSALPDAEPAELSACADAAALRAHFIAEVRRGALALKPGEINRHVQALLGLREMRANIADFRAAGAAVEYHAVDVTDEAAMRALLDGLYARHGRIDGVVHGAGVIEDKLIAEKTTASWQRVVATKLIGLLLLQKWLRAESLKFLTVFSSVAGRYGNSGQGDYATANELMNRVCEHLRGRWDGRVAVSALCWGPWGPTTYGAGMVTAETEAKFAAKGVTLVSAAVGRKLFADEISRPAGGPVEVVCGAGPWERHEAEVGAWREAAPVAEGPALGALLGAARVLDPGRGEQIVALRLDGRHLYLQEHVIDSTPVLPAAAALEIVAEAAASLWPGWKVVEVREFRLMKGVELKEPVRSLQVLVSPPPYGSSEGFEVVAALQSELGNGRAITHYKGVVRLEQQLPAGERVVPRPHREKSLTVERAYGEWLFHGPRFQVIERFSGLSQQGAGAMVRSTHPSSWLRAMPADAPGWVFDPALLDAAAQMAWLWARAFRDESALPAKFGRVVRYRERFPARLQMEYERIPTDDPLLIRGNVIFSDEHGEPVMLIEELESIASAALNRLGGTARTAIDA</sequence>
<dbReference type="Gene3D" id="3.20.20.70">
    <property type="entry name" value="Aldolase class I"/>
    <property type="match status" value="2"/>
</dbReference>
<keyword evidence="1" id="KW-0596">Phosphopantetheine</keyword>
<dbReference type="Gene3D" id="3.40.47.10">
    <property type="match status" value="1"/>
</dbReference>
<dbReference type="Gene3D" id="3.10.129.110">
    <property type="entry name" value="Polyketide synthase dehydratase"/>
    <property type="match status" value="1"/>
</dbReference>
<dbReference type="SUPFAM" id="SSF51412">
    <property type="entry name" value="Inosine monophosphate dehydrogenase (IMPDH)"/>
    <property type="match status" value="2"/>
</dbReference>
<dbReference type="PANTHER" id="PTHR43074">
    <property type="entry name" value="OMEGA-3 POLYUNSATURATED FATTY ACID SYNTHASE PFAB-RELATED"/>
    <property type="match status" value="1"/>
</dbReference>
<dbReference type="InterPro" id="IPR020807">
    <property type="entry name" value="PKS_DH"/>
</dbReference>
<evidence type="ECO:0000256" key="2">
    <source>
        <dbReference type="ARBA" id="ARBA00022553"/>
    </source>
</evidence>
<accession>A0ABS1DSK7</accession>
<dbReference type="Pfam" id="PF21089">
    <property type="entry name" value="PKS_DH_N"/>
    <property type="match status" value="1"/>
</dbReference>
<feature type="region of interest" description="C-terminal hotdog fold" evidence="4">
    <location>
        <begin position="2582"/>
        <end position="2732"/>
    </location>
</feature>
<evidence type="ECO:0000313" key="7">
    <source>
        <dbReference type="EMBL" id="MBK1712111.1"/>
    </source>
</evidence>
<protein>
    <submittedName>
        <fullName evidence="7">Beta-ketoacyl synthase</fullName>
    </submittedName>
</protein>
<dbReference type="Pfam" id="PF03060">
    <property type="entry name" value="NMO"/>
    <property type="match status" value="1"/>
</dbReference>
<dbReference type="Pfam" id="PF08659">
    <property type="entry name" value="KR"/>
    <property type="match status" value="1"/>
</dbReference>